<feature type="domain" description="HTH cro/C1-type" evidence="1">
    <location>
        <begin position="6"/>
        <end position="61"/>
    </location>
</feature>
<accession>A0A1T4NXT5</accession>
<dbReference type="SUPFAM" id="SSF47413">
    <property type="entry name" value="lambda repressor-like DNA-binding domains"/>
    <property type="match status" value="1"/>
</dbReference>
<evidence type="ECO:0000259" key="1">
    <source>
        <dbReference type="PROSITE" id="PS50943"/>
    </source>
</evidence>
<dbReference type="SMART" id="SM00530">
    <property type="entry name" value="HTH_XRE"/>
    <property type="match status" value="1"/>
</dbReference>
<dbReference type="CDD" id="cd00093">
    <property type="entry name" value="HTH_XRE"/>
    <property type="match status" value="1"/>
</dbReference>
<dbReference type="STRING" id="413434.SAMN04488132_10551"/>
<dbReference type="Gene3D" id="1.10.260.40">
    <property type="entry name" value="lambda repressor-like DNA-binding domains"/>
    <property type="match status" value="1"/>
</dbReference>
<dbReference type="PROSITE" id="PS50943">
    <property type="entry name" value="HTH_CROC1"/>
    <property type="match status" value="1"/>
</dbReference>
<reference evidence="2 3" key="1">
    <citation type="submission" date="2017-02" db="EMBL/GenBank/DDBJ databases">
        <authorList>
            <person name="Peterson S.W."/>
        </authorList>
    </citation>
    <scope>NUCLEOTIDE SEQUENCE [LARGE SCALE GENOMIC DNA]</scope>
    <source>
        <strain evidence="2 3">DSM 22335</strain>
    </source>
</reference>
<evidence type="ECO:0000313" key="2">
    <source>
        <dbReference type="EMBL" id="SJZ84180.1"/>
    </source>
</evidence>
<gene>
    <name evidence="2" type="ORF">SAMN04488132_10551</name>
</gene>
<dbReference type="EMBL" id="FUWH01000005">
    <property type="protein sequence ID" value="SJZ84180.1"/>
    <property type="molecule type" value="Genomic_DNA"/>
</dbReference>
<dbReference type="OrthoDB" id="798409at2"/>
<proteinExistence type="predicted"/>
<dbReference type="InterPro" id="IPR001387">
    <property type="entry name" value="Cro/C1-type_HTH"/>
</dbReference>
<dbReference type="AlphaFoldDB" id="A0A1T4NXT5"/>
<dbReference type="RefSeq" id="WP_078831383.1">
    <property type="nucleotide sequence ID" value="NZ_FUWH01000005.1"/>
</dbReference>
<dbReference type="Pfam" id="PF01381">
    <property type="entry name" value="HTH_3"/>
    <property type="match status" value="1"/>
</dbReference>
<dbReference type="GO" id="GO:0003677">
    <property type="term" value="F:DNA binding"/>
    <property type="evidence" value="ECO:0007669"/>
    <property type="project" value="InterPro"/>
</dbReference>
<sequence length="128" mass="14312">MATSTLKMLRELNDYTQEYIAEDILKISQPSYARLEQDPSKIKAEHAQKLADLYKVSIANLLSEATPIITFKDTIDVNNGLNGYTNMPTNNFHEGEVSALKAQNEILIKQNTELMELVRVLGGKLANS</sequence>
<dbReference type="InterPro" id="IPR010982">
    <property type="entry name" value="Lambda_DNA-bd_dom_sf"/>
</dbReference>
<protein>
    <submittedName>
        <fullName evidence="2">Helix-turn-helix</fullName>
    </submittedName>
</protein>
<dbReference type="Proteomes" id="UP000190888">
    <property type="component" value="Unassembled WGS sequence"/>
</dbReference>
<organism evidence="2 3">
    <name type="scientific">Sediminibacterium ginsengisoli</name>
    <dbReference type="NCBI Taxonomy" id="413434"/>
    <lineage>
        <taxon>Bacteria</taxon>
        <taxon>Pseudomonadati</taxon>
        <taxon>Bacteroidota</taxon>
        <taxon>Chitinophagia</taxon>
        <taxon>Chitinophagales</taxon>
        <taxon>Chitinophagaceae</taxon>
        <taxon>Sediminibacterium</taxon>
    </lineage>
</organism>
<keyword evidence="3" id="KW-1185">Reference proteome</keyword>
<evidence type="ECO:0000313" key="3">
    <source>
        <dbReference type="Proteomes" id="UP000190888"/>
    </source>
</evidence>
<name>A0A1T4NXT5_9BACT</name>